<feature type="transmembrane region" description="Helical" evidence="1">
    <location>
        <begin position="7"/>
        <end position="28"/>
    </location>
</feature>
<organism evidence="3 4">
    <name type="scientific">Sporosarcina contaminans</name>
    <dbReference type="NCBI Taxonomy" id="633403"/>
    <lineage>
        <taxon>Bacteria</taxon>
        <taxon>Bacillati</taxon>
        <taxon>Bacillota</taxon>
        <taxon>Bacilli</taxon>
        <taxon>Bacillales</taxon>
        <taxon>Caryophanaceae</taxon>
        <taxon>Sporosarcina</taxon>
    </lineage>
</organism>
<sequence>MSKRHSSFIFVMSLAITSIILLQMGLYATSMVAGCDMKFNLISVCHSWLKTIGLSSMKYILDGLVFFTLSFSLWKIGAQWFQMSKMKRRLQQYKESKLSKEFNEQYGNEKDEIVVLSHPVPMAFTVGFIQPKIIITTGLIHFLDREELNAVMAHEMYHKENRDPLKVFILSLSSSIMWYLPIQKWFHEHYKVITEVLADEFAIRQQGTTVNLGSALLKMLKLGQHEKMPFTYVSFSATSVNYRIAYILNPVNGGESKFPKLSYKNLTISILIFCFICSLFIYALA</sequence>
<keyword evidence="1" id="KW-1133">Transmembrane helix</keyword>
<dbReference type="Pfam" id="PF05569">
    <property type="entry name" value="Peptidase_M56"/>
    <property type="match status" value="1"/>
</dbReference>
<dbReference type="PROSITE" id="PS51257">
    <property type="entry name" value="PROKAR_LIPOPROTEIN"/>
    <property type="match status" value="1"/>
</dbReference>
<dbReference type="PANTHER" id="PTHR34978">
    <property type="entry name" value="POSSIBLE SENSOR-TRANSDUCER PROTEIN BLAR"/>
    <property type="match status" value="1"/>
</dbReference>
<dbReference type="RefSeq" id="WP_381479569.1">
    <property type="nucleotide sequence ID" value="NZ_JBHTLT010000004.1"/>
</dbReference>
<comment type="caution">
    <text evidence="3">The sequence shown here is derived from an EMBL/GenBank/DDBJ whole genome shotgun (WGS) entry which is preliminary data.</text>
</comment>
<name>A0ABW3TTM8_9BACL</name>
<dbReference type="EMBL" id="JBHTLT010000004">
    <property type="protein sequence ID" value="MFD1203732.1"/>
    <property type="molecule type" value="Genomic_DNA"/>
</dbReference>
<dbReference type="CDD" id="cd07326">
    <property type="entry name" value="M56_BlaR1_MecR1_like"/>
    <property type="match status" value="1"/>
</dbReference>
<gene>
    <name evidence="3" type="ORF">ACFQ38_01110</name>
</gene>
<dbReference type="InterPro" id="IPR052173">
    <property type="entry name" value="Beta-lactam_resp_regulator"/>
</dbReference>
<accession>A0ABW3TTM8</accession>
<dbReference type="PANTHER" id="PTHR34978:SF3">
    <property type="entry name" value="SLR0241 PROTEIN"/>
    <property type="match status" value="1"/>
</dbReference>
<dbReference type="Gene3D" id="3.30.2010.10">
    <property type="entry name" value="Metalloproteases ('zincins'), catalytic domain"/>
    <property type="match status" value="1"/>
</dbReference>
<dbReference type="Proteomes" id="UP001597231">
    <property type="component" value="Unassembled WGS sequence"/>
</dbReference>
<reference evidence="4" key="1">
    <citation type="journal article" date="2019" name="Int. J. Syst. Evol. Microbiol.">
        <title>The Global Catalogue of Microorganisms (GCM) 10K type strain sequencing project: providing services to taxonomists for standard genome sequencing and annotation.</title>
        <authorList>
            <consortium name="The Broad Institute Genomics Platform"/>
            <consortium name="The Broad Institute Genome Sequencing Center for Infectious Disease"/>
            <person name="Wu L."/>
            <person name="Ma J."/>
        </authorList>
    </citation>
    <scope>NUCLEOTIDE SEQUENCE [LARGE SCALE GENOMIC DNA]</scope>
    <source>
        <strain evidence="4">CCUG 53915</strain>
    </source>
</reference>
<keyword evidence="1" id="KW-0812">Transmembrane</keyword>
<dbReference type="InterPro" id="IPR008756">
    <property type="entry name" value="Peptidase_M56"/>
</dbReference>
<evidence type="ECO:0000259" key="2">
    <source>
        <dbReference type="Pfam" id="PF05569"/>
    </source>
</evidence>
<feature type="domain" description="Peptidase M56" evidence="2">
    <location>
        <begin position="77"/>
        <end position="247"/>
    </location>
</feature>
<feature type="transmembrane region" description="Helical" evidence="1">
    <location>
        <begin position="59"/>
        <end position="81"/>
    </location>
</feature>
<protein>
    <submittedName>
        <fullName evidence="3">M56 family metallopeptidase</fullName>
    </submittedName>
</protein>
<evidence type="ECO:0000313" key="4">
    <source>
        <dbReference type="Proteomes" id="UP001597231"/>
    </source>
</evidence>
<proteinExistence type="predicted"/>
<evidence type="ECO:0000313" key="3">
    <source>
        <dbReference type="EMBL" id="MFD1203732.1"/>
    </source>
</evidence>
<feature type="transmembrane region" description="Helical" evidence="1">
    <location>
        <begin position="266"/>
        <end position="284"/>
    </location>
</feature>
<evidence type="ECO:0000256" key="1">
    <source>
        <dbReference type="SAM" id="Phobius"/>
    </source>
</evidence>
<keyword evidence="4" id="KW-1185">Reference proteome</keyword>
<keyword evidence="1" id="KW-0472">Membrane</keyword>